<dbReference type="Pfam" id="PF13439">
    <property type="entry name" value="Glyco_transf_4"/>
    <property type="match status" value="1"/>
</dbReference>
<dbReference type="SUPFAM" id="SSF53756">
    <property type="entry name" value="UDP-Glycosyltransferase/glycogen phosphorylase"/>
    <property type="match status" value="1"/>
</dbReference>
<proteinExistence type="predicted"/>
<sequence length="350" mass="40050">MKVLLVSVKFEKSKGGVAVWTKQYLAGCEAVGIRCDIVNTEAIGKIAVNITAKRNLKDEFFRTRRINKELNSRLKQKDYDIAHLNTSIGFFGIIRDYYLARNIVRHGIPLVVHFHCDIPYWVRNPLIRRYLRKVLKLSKINFVLCKNSHQYLRREFKEDSVFVPNFVNEKLIIEHKVVSTEIKKICFAGRVSEEKGAKEIFEVAKKFPNIQFRLAGEVSAEMQSWSKPSNVELLGSLSHDKIMNLLDESDLFLFPSHTEGFSLALAESMARGVPAIATDVGANSNMLETNGGIIVRVGDTDAMIDAVRRMQDSVLRQEMSNWCIKKVKEYYTVNQVMGKIRQLYIKAIEE</sequence>
<feature type="domain" description="Glycosyl transferase family 1" evidence="1">
    <location>
        <begin position="180"/>
        <end position="313"/>
    </location>
</feature>
<dbReference type="Proteomes" id="UP000716906">
    <property type="component" value="Unassembled WGS sequence"/>
</dbReference>
<dbReference type="CDD" id="cd03801">
    <property type="entry name" value="GT4_PimA-like"/>
    <property type="match status" value="1"/>
</dbReference>
<name>A0ABS2EAB1_9FIRM</name>
<evidence type="ECO:0000259" key="2">
    <source>
        <dbReference type="Pfam" id="PF13439"/>
    </source>
</evidence>
<dbReference type="PANTHER" id="PTHR45947">
    <property type="entry name" value="SULFOQUINOVOSYL TRANSFERASE SQD2"/>
    <property type="match status" value="1"/>
</dbReference>
<keyword evidence="4" id="KW-1185">Reference proteome</keyword>
<dbReference type="EMBL" id="JACLYY010000010">
    <property type="protein sequence ID" value="MBM6738560.1"/>
    <property type="molecule type" value="Genomic_DNA"/>
</dbReference>
<evidence type="ECO:0000313" key="3">
    <source>
        <dbReference type="EMBL" id="MBM6738560.1"/>
    </source>
</evidence>
<organism evidence="3 4">
    <name type="scientific">Faecalicatena fissicatena</name>
    <dbReference type="NCBI Taxonomy" id="290055"/>
    <lineage>
        <taxon>Bacteria</taxon>
        <taxon>Bacillati</taxon>
        <taxon>Bacillota</taxon>
        <taxon>Clostridia</taxon>
        <taxon>Lachnospirales</taxon>
        <taxon>Lachnospiraceae</taxon>
        <taxon>Faecalicatena</taxon>
    </lineage>
</organism>
<dbReference type="RefSeq" id="WP_205156127.1">
    <property type="nucleotide sequence ID" value="NZ_JACLYY010000010.1"/>
</dbReference>
<evidence type="ECO:0000313" key="4">
    <source>
        <dbReference type="Proteomes" id="UP000716906"/>
    </source>
</evidence>
<dbReference type="Pfam" id="PF00534">
    <property type="entry name" value="Glycos_transf_1"/>
    <property type="match status" value="1"/>
</dbReference>
<reference evidence="3 4" key="1">
    <citation type="journal article" date="2021" name="Sci. Rep.">
        <title>The distribution of antibiotic resistance genes in chicken gut microbiota commensals.</title>
        <authorList>
            <person name="Juricova H."/>
            <person name="Matiasovicova J."/>
            <person name="Kubasova T."/>
            <person name="Cejkova D."/>
            <person name="Rychlik I."/>
        </authorList>
    </citation>
    <scope>NUCLEOTIDE SEQUENCE [LARGE SCALE GENOMIC DNA]</scope>
    <source>
        <strain evidence="3 4">An773</strain>
    </source>
</reference>
<dbReference type="InterPro" id="IPR050194">
    <property type="entry name" value="Glycosyltransferase_grp1"/>
</dbReference>
<gene>
    <name evidence="3" type="ORF">H7U36_10690</name>
</gene>
<comment type="caution">
    <text evidence="3">The sequence shown here is derived from an EMBL/GenBank/DDBJ whole genome shotgun (WGS) entry which is preliminary data.</text>
</comment>
<dbReference type="PANTHER" id="PTHR45947:SF3">
    <property type="entry name" value="SULFOQUINOVOSYL TRANSFERASE SQD2"/>
    <property type="match status" value="1"/>
</dbReference>
<protein>
    <submittedName>
        <fullName evidence="3">Glycosyltransferase family 4 protein</fullName>
    </submittedName>
</protein>
<feature type="domain" description="Glycosyltransferase subfamily 4-like N-terminal" evidence="2">
    <location>
        <begin position="15"/>
        <end position="169"/>
    </location>
</feature>
<dbReference type="Gene3D" id="3.40.50.2000">
    <property type="entry name" value="Glycogen Phosphorylase B"/>
    <property type="match status" value="2"/>
</dbReference>
<accession>A0ABS2EAB1</accession>
<evidence type="ECO:0000259" key="1">
    <source>
        <dbReference type="Pfam" id="PF00534"/>
    </source>
</evidence>
<dbReference type="InterPro" id="IPR028098">
    <property type="entry name" value="Glyco_trans_4-like_N"/>
</dbReference>
<dbReference type="InterPro" id="IPR001296">
    <property type="entry name" value="Glyco_trans_1"/>
</dbReference>